<dbReference type="OMA" id="FTKQVGH"/>
<name>A0A452SS43_URSAM</name>
<dbReference type="Proteomes" id="UP000291022">
    <property type="component" value="Unassembled WGS sequence"/>
</dbReference>
<dbReference type="Ensembl" id="ENSUAMT00000039562.1">
    <property type="protein sequence ID" value="ENSUAMP00000035536.1"/>
    <property type="gene ID" value="ENSUAMG00000026986.1"/>
</dbReference>
<evidence type="ECO:0000313" key="2">
    <source>
        <dbReference type="Proteomes" id="UP000291022"/>
    </source>
</evidence>
<reference evidence="1" key="3">
    <citation type="submission" date="2025-09" db="UniProtKB">
        <authorList>
            <consortium name="Ensembl"/>
        </authorList>
    </citation>
    <scope>IDENTIFICATION</scope>
</reference>
<accession>A0A452SS43</accession>
<organism evidence="1 2">
    <name type="scientific">Ursus americanus</name>
    <name type="common">American black bear</name>
    <name type="synonym">Euarctos americanus</name>
    <dbReference type="NCBI Taxonomy" id="9643"/>
    <lineage>
        <taxon>Eukaryota</taxon>
        <taxon>Metazoa</taxon>
        <taxon>Chordata</taxon>
        <taxon>Craniata</taxon>
        <taxon>Vertebrata</taxon>
        <taxon>Euteleostomi</taxon>
        <taxon>Mammalia</taxon>
        <taxon>Eutheria</taxon>
        <taxon>Laurasiatheria</taxon>
        <taxon>Carnivora</taxon>
        <taxon>Caniformia</taxon>
        <taxon>Ursidae</taxon>
        <taxon>Ursus</taxon>
    </lineage>
</organism>
<dbReference type="AlphaFoldDB" id="A0A452SS43"/>
<sequence length="70" mass="7941">ILLLHLLNGNVSSKNIDIKLSHSIFALRKSFEVIKFTMQVRYAKREMHGKHPAGQCSAMCLTNLIHPSRP</sequence>
<evidence type="ECO:0000313" key="1">
    <source>
        <dbReference type="Ensembl" id="ENSUAMP00000035536.1"/>
    </source>
</evidence>
<dbReference type="GeneTree" id="ENSGT00950000183779"/>
<reference evidence="1" key="2">
    <citation type="submission" date="2025-08" db="UniProtKB">
        <authorList>
            <consortium name="Ensembl"/>
        </authorList>
    </citation>
    <scope>IDENTIFICATION</scope>
</reference>
<protein>
    <submittedName>
        <fullName evidence="1">Uncharacterized protein</fullName>
    </submittedName>
</protein>
<reference evidence="2" key="1">
    <citation type="submission" date="2016-06" db="EMBL/GenBank/DDBJ databases">
        <title>De novo assembly and RNA-Seq shows season-dependent expression and editing in black bear kidneys.</title>
        <authorList>
            <person name="Korstanje R."/>
            <person name="Srivastava A."/>
            <person name="Sarsani V.K."/>
            <person name="Sheehan S.M."/>
            <person name="Seger R.L."/>
            <person name="Barter M.E."/>
            <person name="Lindqvist C."/>
            <person name="Brody L.C."/>
            <person name="Mullikin J.C."/>
        </authorList>
    </citation>
    <scope>NUCLEOTIDE SEQUENCE [LARGE SCALE GENOMIC DNA]</scope>
</reference>
<keyword evidence="2" id="KW-1185">Reference proteome</keyword>
<proteinExistence type="predicted"/>